<keyword evidence="2" id="KW-1185">Reference proteome</keyword>
<gene>
    <name evidence="1" type="ORF">LV75_006492</name>
</gene>
<dbReference type="RefSeq" id="WP_253891147.1">
    <property type="nucleotide sequence ID" value="NZ_BAAAVB010000010.1"/>
</dbReference>
<dbReference type="Proteomes" id="UP001205185">
    <property type="component" value="Unassembled WGS sequence"/>
</dbReference>
<reference evidence="1 2" key="1">
    <citation type="submission" date="2022-06" db="EMBL/GenBank/DDBJ databases">
        <title>Genomic Encyclopedia of Archaeal and Bacterial Type Strains, Phase II (KMG-II): from individual species to whole genera.</title>
        <authorList>
            <person name="Goeker M."/>
        </authorList>
    </citation>
    <scope>NUCLEOTIDE SEQUENCE [LARGE SCALE GENOMIC DNA]</scope>
    <source>
        <strain evidence="1 2">DSM 44255</strain>
    </source>
</reference>
<organism evidence="1 2">
    <name type="scientific">Actinokineospora diospyrosa</name>
    <dbReference type="NCBI Taxonomy" id="103728"/>
    <lineage>
        <taxon>Bacteria</taxon>
        <taxon>Bacillati</taxon>
        <taxon>Actinomycetota</taxon>
        <taxon>Actinomycetes</taxon>
        <taxon>Pseudonocardiales</taxon>
        <taxon>Pseudonocardiaceae</taxon>
        <taxon>Actinokineospora</taxon>
    </lineage>
</organism>
<accession>A0ABT1IMR0</accession>
<evidence type="ECO:0000313" key="2">
    <source>
        <dbReference type="Proteomes" id="UP001205185"/>
    </source>
</evidence>
<comment type="caution">
    <text evidence="1">The sequence shown here is derived from an EMBL/GenBank/DDBJ whole genome shotgun (WGS) entry which is preliminary data.</text>
</comment>
<proteinExistence type="predicted"/>
<dbReference type="EMBL" id="JAMTCO010000019">
    <property type="protein sequence ID" value="MCP2273960.1"/>
    <property type="molecule type" value="Genomic_DNA"/>
</dbReference>
<name>A0ABT1IMR0_9PSEU</name>
<sequence length="472" mass="49555">MRTLYTIKEGNGNFPMPRLGYQAGGDDQIVAALHSKLNMFTGSEDMSLRTWGWKPDALRDEDRYRIEQLIRVYLYQEERILAALRRLDADLAALRKSSAEAAEAIDAFTQSLTDGWNARAAEAAAESRKLMDELGEDGWGMMGMMGSIGPSLVQYTSGAIIDFGDPEVARNLGTVGSLARGGYSFTCDMWRFKDVGYGPDRIPHDALRALVDLVLAVQAEYQLQSLLIDREFDRLIDTRGAEYDYLLAKAAAEAAASTGWGILGDILGIVSAVTGVLAMIPVLAPIMGPVALITAAGSLAAHTVDAALKGDWDAGTIAGLGADLLGAIPLVGAVGKAAKAGKLAMKSVGKVSVASKAAGRAFLAASAKSSADVGKIAGYLGPRAAKLVGAGAKHGKTAAKIIKGTVDLATQIPTAVGLAADDDAVDVAENTATGLEIGHGSLNKVGDWVEMGAEMYRRNGRTSLRRLADALT</sequence>
<evidence type="ECO:0000313" key="1">
    <source>
        <dbReference type="EMBL" id="MCP2273960.1"/>
    </source>
</evidence>
<protein>
    <submittedName>
        <fullName evidence="1">Uncharacterized protein</fullName>
    </submittedName>
</protein>